<name>A0A9E7UH14_METWO</name>
<dbReference type="GO" id="GO:0006450">
    <property type="term" value="P:regulation of translational fidelity"/>
    <property type="evidence" value="ECO:0007669"/>
    <property type="project" value="TreeGrafter"/>
</dbReference>
<dbReference type="KEGG" id="mwo:MWSIV6_0229"/>
<organism evidence="14">
    <name type="scientific">Methanothermobacter wolfeii</name>
    <name type="common">Methanobacterium wolfei</name>
    <dbReference type="NCBI Taxonomy" id="145261"/>
    <lineage>
        <taxon>Archaea</taxon>
        <taxon>Methanobacteriati</taxon>
        <taxon>Methanobacteriota</taxon>
        <taxon>Methanomada group</taxon>
        <taxon>Methanobacteria</taxon>
        <taxon>Methanobacteriales</taxon>
        <taxon>Methanobacteriaceae</taxon>
        <taxon>Methanothermobacter</taxon>
    </lineage>
</organism>
<sequence>MIIRKIKRDRPSRTVIDEAIGIMRDGGVVIYPTDTIYGLGVNALDDRAVKRLFRIKGRDPDKPVSICLADVREIPEFSRPSPRAMEIIERILPGPYTVVLEKNDRIPDILTAGSMKVGLRVPDEKVCTLLSAEFPVTSTSANISGKPQGASLDEIIRDIPDADMAIDGGAPASMEPSTVIDLTVHPPRIVRMGRGGTEFLKDIMD</sequence>
<keyword evidence="15" id="KW-1185">Reference proteome</keyword>
<evidence type="ECO:0000256" key="9">
    <source>
        <dbReference type="ARBA" id="ARBA00022840"/>
    </source>
</evidence>
<evidence type="ECO:0000256" key="6">
    <source>
        <dbReference type="ARBA" id="ARBA00022694"/>
    </source>
</evidence>
<evidence type="ECO:0000313" key="15">
    <source>
        <dbReference type="Proteomes" id="UP001369247"/>
    </source>
</evidence>
<dbReference type="GO" id="GO:0003725">
    <property type="term" value="F:double-stranded RNA binding"/>
    <property type="evidence" value="ECO:0007669"/>
    <property type="project" value="InterPro"/>
</dbReference>
<dbReference type="GO" id="GO:0005524">
    <property type="term" value="F:ATP binding"/>
    <property type="evidence" value="ECO:0007669"/>
    <property type="project" value="UniProtKB-KW"/>
</dbReference>
<proteinExistence type="inferred from homology"/>
<keyword evidence="7 14" id="KW-0548">Nucleotidyltransferase</keyword>
<feature type="domain" description="YrdC-like" evidence="12">
    <location>
        <begin position="13"/>
        <end position="195"/>
    </location>
</feature>
<dbReference type="GO" id="GO:0005737">
    <property type="term" value="C:cytoplasm"/>
    <property type="evidence" value="ECO:0007669"/>
    <property type="project" value="UniProtKB-SubCell"/>
</dbReference>
<reference evidence="13 15" key="2">
    <citation type="submission" date="2023-12" db="EMBL/GenBank/DDBJ databases">
        <title>Phenotypic and Genomic Characterization of Methanothermobacter wolfeii Strain BSEL, a CO2-Capturing Archaeon with Minimal Nutrient Requirements.</title>
        <authorList>
            <person name="Ale Enriquez F."/>
            <person name="Ahring B.K."/>
        </authorList>
    </citation>
    <scope>NUCLEOTIDE SEQUENCE [LARGE SCALE GENOMIC DNA]</scope>
    <source>
        <strain evidence="13 15">BSEL-1</strain>
    </source>
</reference>
<gene>
    <name evidence="14" type="ORF">N5910_01215</name>
    <name evidence="13" type="ORF">U2150_07265</name>
</gene>
<keyword evidence="9" id="KW-0067">ATP-binding</keyword>
<dbReference type="Proteomes" id="UP001369247">
    <property type="component" value="Unassembled WGS sequence"/>
</dbReference>
<evidence type="ECO:0000256" key="2">
    <source>
        <dbReference type="ARBA" id="ARBA00007663"/>
    </source>
</evidence>
<evidence type="ECO:0000256" key="1">
    <source>
        <dbReference type="ARBA" id="ARBA00004496"/>
    </source>
</evidence>
<accession>A0A9E7UH14</accession>
<evidence type="ECO:0000256" key="11">
    <source>
        <dbReference type="ARBA" id="ARBA00048366"/>
    </source>
</evidence>
<evidence type="ECO:0000256" key="10">
    <source>
        <dbReference type="ARBA" id="ARBA00029774"/>
    </source>
</evidence>
<dbReference type="RefSeq" id="WP_074358387.1">
    <property type="nucleotide sequence ID" value="NZ_CP104550.1"/>
</dbReference>
<evidence type="ECO:0000256" key="3">
    <source>
        <dbReference type="ARBA" id="ARBA00012584"/>
    </source>
</evidence>
<comment type="catalytic activity">
    <reaction evidence="11">
        <text>L-threonine + hydrogencarbonate + ATP = L-threonylcarbamoyladenylate + diphosphate + H2O</text>
        <dbReference type="Rhea" id="RHEA:36407"/>
        <dbReference type="ChEBI" id="CHEBI:15377"/>
        <dbReference type="ChEBI" id="CHEBI:17544"/>
        <dbReference type="ChEBI" id="CHEBI:30616"/>
        <dbReference type="ChEBI" id="CHEBI:33019"/>
        <dbReference type="ChEBI" id="CHEBI:57926"/>
        <dbReference type="ChEBI" id="CHEBI:73682"/>
        <dbReference type="EC" id="2.7.7.87"/>
    </reaction>
</comment>
<dbReference type="GO" id="GO:0008033">
    <property type="term" value="P:tRNA processing"/>
    <property type="evidence" value="ECO:0007669"/>
    <property type="project" value="UniProtKB-KW"/>
</dbReference>
<evidence type="ECO:0000313" key="13">
    <source>
        <dbReference type="EMBL" id="MEJ8543286.1"/>
    </source>
</evidence>
<dbReference type="AlphaFoldDB" id="A0A9E7UH14"/>
<keyword evidence="6" id="KW-0819">tRNA processing</keyword>
<evidence type="ECO:0000256" key="7">
    <source>
        <dbReference type="ARBA" id="ARBA00022695"/>
    </source>
</evidence>
<dbReference type="Proteomes" id="UP001065373">
    <property type="component" value="Chromosome"/>
</dbReference>
<keyword evidence="5 14" id="KW-0808">Transferase</keyword>
<dbReference type="NCBIfam" id="TIGR00057">
    <property type="entry name" value="L-threonylcarbamoyladenylate synthase"/>
    <property type="match status" value="1"/>
</dbReference>
<dbReference type="PROSITE" id="PS51163">
    <property type="entry name" value="YRDC"/>
    <property type="match status" value="1"/>
</dbReference>
<evidence type="ECO:0000256" key="5">
    <source>
        <dbReference type="ARBA" id="ARBA00022679"/>
    </source>
</evidence>
<dbReference type="EMBL" id="JAXUHJ010000010">
    <property type="protein sequence ID" value="MEJ8543286.1"/>
    <property type="molecule type" value="Genomic_DNA"/>
</dbReference>
<keyword evidence="8" id="KW-0547">Nucleotide-binding</keyword>
<dbReference type="GO" id="GO:0061710">
    <property type="term" value="F:L-threonylcarbamoyladenylate synthase"/>
    <property type="evidence" value="ECO:0007669"/>
    <property type="project" value="UniProtKB-EC"/>
</dbReference>
<evidence type="ECO:0000259" key="12">
    <source>
        <dbReference type="PROSITE" id="PS51163"/>
    </source>
</evidence>
<keyword evidence="4" id="KW-0963">Cytoplasm</keyword>
<comment type="subcellular location">
    <subcellularLocation>
        <location evidence="1">Cytoplasm</location>
    </subcellularLocation>
</comment>
<dbReference type="SUPFAM" id="SSF55821">
    <property type="entry name" value="YrdC/RibB"/>
    <property type="match status" value="1"/>
</dbReference>
<evidence type="ECO:0000256" key="8">
    <source>
        <dbReference type="ARBA" id="ARBA00022741"/>
    </source>
</evidence>
<dbReference type="PANTHER" id="PTHR17490:SF16">
    <property type="entry name" value="THREONYLCARBAMOYL-AMP SYNTHASE"/>
    <property type="match status" value="1"/>
</dbReference>
<protein>
    <recommendedName>
        <fullName evidence="10">L-threonylcarbamoyladenylate synthase</fullName>
        <ecNumber evidence="3">2.7.7.87</ecNumber>
    </recommendedName>
    <alternativeName>
        <fullName evidence="10">L-threonylcarbamoyladenylate synthase</fullName>
    </alternativeName>
</protein>
<dbReference type="EC" id="2.7.7.87" evidence="3"/>
<dbReference type="GeneID" id="75105829"/>
<evidence type="ECO:0000256" key="4">
    <source>
        <dbReference type="ARBA" id="ARBA00022490"/>
    </source>
</evidence>
<dbReference type="Pfam" id="PF01300">
    <property type="entry name" value="Sua5_yciO_yrdC"/>
    <property type="match status" value="1"/>
</dbReference>
<dbReference type="GeneID" id="58977889"/>
<dbReference type="EMBL" id="CP104550">
    <property type="protein sequence ID" value="UXH31954.1"/>
    <property type="molecule type" value="Genomic_DNA"/>
</dbReference>
<reference evidence="14" key="1">
    <citation type="submission" date="2022-09" db="EMBL/GenBank/DDBJ databases">
        <title>Characterization of three MwoI isoschizomers from sequenced genome and metagenomes.</title>
        <authorList>
            <person name="Fomenkov A."/>
            <person name="Xu S.Y."/>
            <person name="Roberts R.J."/>
        </authorList>
    </citation>
    <scope>NUCLEOTIDE SEQUENCE</scope>
    <source>
        <strain evidence="14">DSM 2970</strain>
    </source>
</reference>
<dbReference type="PANTHER" id="PTHR17490">
    <property type="entry name" value="SUA5"/>
    <property type="match status" value="1"/>
</dbReference>
<dbReference type="InterPro" id="IPR050156">
    <property type="entry name" value="TC-AMP_synthase_SUA5"/>
</dbReference>
<comment type="similarity">
    <text evidence="2">Belongs to the SUA5 family.</text>
</comment>
<dbReference type="GO" id="GO:0000049">
    <property type="term" value="F:tRNA binding"/>
    <property type="evidence" value="ECO:0007669"/>
    <property type="project" value="TreeGrafter"/>
</dbReference>
<dbReference type="InterPro" id="IPR017945">
    <property type="entry name" value="DHBP_synth_RibB-like_a/b_dom"/>
</dbReference>
<evidence type="ECO:0000313" key="14">
    <source>
        <dbReference type="EMBL" id="UXH31954.1"/>
    </source>
</evidence>
<dbReference type="InterPro" id="IPR006070">
    <property type="entry name" value="Sua5-like_dom"/>
</dbReference>
<dbReference type="Gene3D" id="3.90.870.10">
    <property type="entry name" value="DHBP synthase"/>
    <property type="match status" value="1"/>
</dbReference>